<comment type="caution">
    <text evidence="1">The sequence shown here is derived from an EMBL/GenBank/DDBJ whole genome shotgun (WGS) entry which is preliminary data.</text>
</comment>
<reference evidence="1 2" key="1">
    <citation type="journal article" date="2022" name="Hortic Res">
        <title>A haplotype resolved chromosomal level avocado genome allows analysis of novel avocado genes.</title>
        <authorList>
            <person name="Nath O."/>
            <person name="Fletcher S.J."/>
            <person name="Hayward A."/>
            <person name="Shaw L.M."/>
            <person name="Masouleh A.K."/>
            <person name="Furtado A."/>
            <person name="Henry R.J."/>
            <person name="Mitter N."/>
        </authorList>
    </citation>
    <scope>NUCLEOTIDE SEQUENCE [LARGE SCALE GENOMIC DNA]</scope>
    <source>
        <strain evidence="2">cv. Hass</strain>
    </source>
</reference>
<protein>
    <submittedName>
        <fullName evidence="1">Uncharacterized protein</fullName>
    </submittedName>
</protein>
<sequence>MRGRSLDRRKIYETEISGSFWKSLSTHTSRRKTIGEKQGLYGLSLGHRCPPSSGLRVAEVAQRRQTIELYFSVQGFSVSHEPHGHQRRRGHCLCWLFPTPSPKSKGLDSSVGGSVTEPEQKRKETTWVIAQE</sequence>
<accession>A0ACC2K2X6</accession>
<dbReference type="EMBL" id="CM056820">
    <property type="protein sequence ID" value="KAJ8615283.1"/>
    <property type="molecule type" value="Genomic_DNA"/>
</dbReference>
<proteinExistence type="predicted"/>
<evidence type="ECO:0000313" key="2">
    <source>
        <dbReference type="Proteomes" id="UP001234297"/>
    </source>
</evidence>
<dbReference type="Proteomes" id="UP001234297">
    <property type="component" value="Chromosome 12"/>
</dbReference>
<name>A0ACC2K2X6_PERAE</name>
<evidence type="ECO:0000313" key="1">
    <source>
        <dbReference type="EMBL" id="KAJ8615283.1"/>
    </source>
</evidence>
<organism evidence="1 2">
    <name type="scientific">Persea americana</name>
    <name type="common">Avocado</name>
    <dbReference type="NCBI Taxonomy" id="3435"/>
    <lineage>
        <taxon>Eukaryota</taxon>
        <taxon>Viridiplantae</taxon>
        <taxon>Streptophyta</taxon>
        <taxon>Embryophyta</taxon>
        <taxon>Tracheophyta</taxon>
        <taxon>Spermatophyta</taxon>
        <taxon>Magnoliopsida</taxon>
        <taxon>Magnoliidae</taxon>
        <taxon>Laurales</taxon>
        <taxon>Lauraceae</taxon>
        <taxon>Persea</taxon>
    </lineage>
</organism>
<gene>
    <name evidence="1" type="ORF">MRB53_034655</name>
</gene>
<keyword evidence="2" id="KW-1185">Reference proteome</keyword>